<dbReference type="KEGG" id="pco:PHACADRAFT_194030"/>
<dbReference type="GeneID" id="18910963"/>
<evidence type="ECO:0000313" key="2">
    <source>
        <dbReference type="EMBL" id="EKM56418.1"/>
    </source>
</evidence>
<gene>
    <name evidence="2" type="ORF">PHACADRAFT_194030</name>
</gene>
<protein>
    <submittedName>
        <fullName evidence="2">Uncharacterized protein</fullName>
    </submittedName>
</protein>
<dbReference type="EMBL" id="JH930471">
    <property type="protein sequence ID" value="EKM56418.1"/>
    <property type="molecule type" value="Genomic_DNA"/>
</dbReference>
<evidence type="ECO:0000313" key="3">
    <source>
        <dbReference type="Proteomes" id="UP000008370"/>
    </source>
</evidence>
<reference evidence="2 3" key="1">
    <citation type="journal article" date="2012" name="BMC Genomics">
        <title>Comparative genomics of the white-rot fungi, Phanerochaete carnosa and P. chrysosporium, to elucidate the genetic basis of the distinct wood types they colonize.</title>
        <authorList>
            <person name="Suzuki H."/>
            <person name="MacDonald J."/>
            <person name="Syed K."/>
            <person name="Salamov A."/>
            <person name="Hori C."/>
            <person name="Aerts A."/>
            <person name="Henrissat B."/>
            <person name="Wiebenga A."/>
            <person name="vanKuyk P.A."/>
            <person name="Barry K."/>
            <person name="Lindquist E."/>
            <person name="LaButti K."/>
            <person name="Lapidus A."/>
            <person name="Lucas S."/>
            <person name="Coutinho P."/>
            <person name="Gong Y."/>
            <person name="Samejima M."/>
            <person name="Mahadevan R."/>
            <person name="Abou-Zaid M."/>
            <person name="de Vries R.P."/>
            <person name="Igarashi K."/>
            <person name="Yadav J.S."/>
            <person name="Grigoriev I.V."/>
            <person name="Master E.R."/>
        </authorList>
    </citation>
    <scope>NUCLEOTIDE SEQUENCE [LARGE SCALE GENOMIC DNA]</scope>
    <source>
        <strain evidence="2 3">HHB-10118-sp</strain>
    </source>
</reference>
<dbReference type="RefSeq" id="XP_007394268.1">
    <property type="nucleotide sequence ID" value="XM_007394206.1"/>
</dbReference>
<name>K5VXX4_PHACS</name>
<dbReference type="HOGENOM" id="CLU_844965_0_0_1"/>
<organism evidence="2 3">
    <name type="scientific">Phanerochaete carnosa (strain HHB-10118-sp)</name>
    <name type="common">White-rot fungus</name>
    <name type="synonym">Peniophora carnosa</name>
    <dbReference type="NCBI Taxonomy" id="650164"/>
    <lineage>
        <taxon>Eukaryota</taxon>
        <taxon>Fungi</taxon>
        <taxon>Dikarya</taxon>
        <taxon>Basidiomycota</taxon>
        <taxon>Agaricomycotina</taxon>
        <taxon>Agaricomycetes</taxon>
        <taxon>Polyporales</taxon>
        <taxon>Phanerochaetaceae</taxon>
        <taxon>Phanerochaete</taxon>
    </lineage>
</organism>
<dbReference type="InParanoid" id="K5VXX4"/>
<dbReference type="AlphaFoldDB" id="K5VXX4"/>
<dbReference type="Proteomes" id="UP000008370">
    <property type="component" value="Unassembled WGS sequence"/>
</dbReference>
<feature type="region of interest" description="Disordered" evidence="1">
    <location>
        <begin position="306"/>
        <end position="329"/>
    </location>
</feature>
<evidence type="ECO:0000256" key="1">
    <source>
        <dbReference type="SAM" id="MobiDB-lite"/>
    </source>
</evidence>
<proteinExistence type="predicted"/>
<keyword evidence="3" id="KW-1185">Reference proteome</keyword>
<sequence length="329" mass="36634">MAARFVGNAGWRFELEGTSIIVPCEGPPWQDTTAGTTVIPAGLEQRVNGNGDPDTTSEENRLNIWGTVQLARSGRVSDKLLFNSLRADNGTMFSLKPSRRSEVTLQQMHVGRGTITNMLAAGSCADVGLQDLLCNLNHILQTEYSLETPGLEGCLQHFVQQSKDFGELYGFLRPWWHTDFRDVVQKIAAREDELETIRRDAIRGSSIQNSRIPPRRVWDLRSNRVLRLHALPREAGSDPEDIPSKVWCVSHSWVDEQDRIDVWTKINGEQWPVPTPRKTTLDHVRIELLNMGAESTRMTAHLATKSASSSSTICSPTTSPTTQCSASSL</sequence>
<dbReference type="OrthoDB" id="5418601at2759"/>
<accession>K5VXX4</accession>